<reference evidence="9 10" key="1">
    <citation type="journal article" date="2016" name="Nat. Commun.">
        <title>Thousands of microbial genomes shed light on interconnected biogeochemical processes in an aquifer system.</title>
        <authorList>
            <person name="Anantharaman K."/>
            <person name="Brown C.T."/>
            <person name="Hug L.A."/>
            <person name="Sharon I."/>
            <person name="Castelle C.J."/>
            <person name="Probst A.J."/>
            <person name="Thomas B.C."/>
            <person name="Singh A."/>
            <person name="Wilkins M.J."/>
            <person name="Karaoz U."/>
            <person name="Brodie E.L."/>
            <person name="Williams K.H."/>
            <person name="Hubbard S.S."/>
            <person name="Banfield J.F."/>
        </authorList>
    </citation>
    <scope>NUCLEOTIDE SEQUENCE [LARGE SCALE GENOMIC DNA]</scope>
</reference>
<evidence type="ECO:0000256" key="4">
    <source>
        <dbReference type="ARBA" id="ARBA00023015"/>
    </source>
</evidence>
<dbReference type="GO" id="GO:2000143">
    <property type="term" value="P:negative regulation of DNA-templated transcription initiation"/>
    <property type="evidence" value="ECO:0007669"/>
    <property type="project" value="TreeGrafter"/>
</dbReference>
<evidence type="ECO:0000256" key="6">
    <source>
        <dbReference type="ARBA" id="ARBA00023163"/>
    </source>
</evidence>
<dbReference type="NCBIfam" id="TIGR00242">
    <property type="entry name" value="division/cell wall cluster transcriptional repressor MraZ"/>
    <property type="match status" value="1"/>
</dbReference>
<dbReference type="GO" id="GO:0009295">
    <property type="term" value="C:nucleoid"/>
    <property type="evidence" value="ECO:0007669"/>
    <property type="project" value="UniProtKB-SubCell"/>
</dbReference>
<comment type="subcellular location">
    <subcellularLocation>
        <location evidence="7">Cytoplasm</location>
        <location evidence="7">Nucleoid</location>
    </subcellularLocation>
</comment>
<dbReference type="InterPro" id="IPR003444">
    <property type="entry name" value="MraZ"/>
</dbReference>
<organism evidence="9 10">
    <name type="scientific">Candidatus Woesebacteria bacterium RIFCSPHIGHO2_12_FULL_41_24</name>
    <dbReference type="NCBI Taxonomy" id="1802510"/>
    <lineage>
        <taxon>Bacteria</taxon>
        <taxon>Candidatus Woeseibacteriota</taxon>
    </lineage>
</organism>
<keyword evidence="3" id="KW-0677">Repeat</keyword>
<dbReference type="GO" id="GO:0003700">
    <property type="term" value="F:DNA-binding transcription factor activity"/>
    <property type="evidence" value="ECO:0007669"/>
    <property type="project" value="UniProtKB-UniRule"/>
</dbReference>
<evidence type="ECO:0000313" key="9">
    <source>
        <dbReference type="EMBL" id="OGM53843.1"/>
    </source>
</evidence>
<accession>A0A1F8APZ6</accession>
<dbReference type="EMBL" id="MGGW01000020">
    <property type="protein sequence ID" value="OGM53843.1"/>
    <property type="molecule type" value="Genomic_DNA"/>
</dbReference>
<proteinExistence type="inferred from homology"/>
<feature type="domain" description="SpoVT-AbrB" evidence="8">
    <location>
        <begin position="77"/>
        <end position="120"/>
    </location>
</feature>
<dbReference type="AlphaFoldDB" id="A0A1F8APZ6"/>
<dbReference type="PROSITE" id="PS51740">
    <property type="entry name" value="SPOVT_ABRB"/>
    <property type="match status" value="2"/>
</dbReference>
<evidence type="ECO:0000256" key="2">
    <source>
        <dbReference type="ARBA" id="ARBA00022490"/>
    </source>
</evidence>
<comment type="caution">
    <text evidence="9">The sequence shown here is derived from an EMBL/GenBank/DDBJ whole genome shotgun (WGS) entry which is preliminary data.</text>
</comment>
<evidence type="ECO:0000313" key="10">
    <source>
        <dbReference type="Proteomes" id="UP000178603"/>
    </source>
</evidence>
<evidence type="ECO:0000256" key="5">
    <source>
        <dbReference type="ARBA" id="ARBA00023125"/>
    </source>
</evidence>
<keyword evidence="4 7" id="KW-0805">Transcription regulation</keyword>
<dbReference type="InterPro" id="IPR038619">
    <property type="entry name" value="MraZ_sf"/>
</dbReference>
<dbReference type="InterPro" id="IPR037914">
    <property type="entry name" value="SpoVT-AbrB_sf"/>
</dbReference>
<dbReference type="GO" id="GO:0000976">
    <property type="term" value="F:transcription cis-regulatory region binding"/>
    <property type="evidence" value="ECO:0007669"/>
    <property type="project" value="TreeGrafter"/>
</dbReference>
<feature type="domain" description="SpoVT-AbrB" evidence="8">
    <location>
        <begin position="5"/>
        <end position="47"/>
    </location>
</feature>
<evidence type="ECO:0000256" key="3">
    <source>
        <dbReference type="ARBA" id="ARBA00022737"/>
    </source>
</evidence>
<comment type="similarity">
    <text evidence="7">Belongs to the MraZ family.</text>
</comment>
<dbReference type="HAMAP" id="MF_01008">
    <property type="entry name" value="MraZ"/>
    <property type="match status" value="1"/>
</dbReference>
<dbReference type="PANTHER" id="PTHR34701">
    <property type="entry name" value="TRANSCRIPTIONAL REGULATOR MRAZ"/>
    <property type="match status" value="1"/>
</dbReference>
<evidence type="ECO:0000256" key="1">
    <source>
        <dbReference type="ARBA" id="ARBA00013860"/>
    </source>
</evidence>
<dbReference type="PANTHER" id="PTHR34701:SF1">
    <property type="entry name" value="TRANSCRIPTIONAL REGULATOR MRAZ"/>
    <property type="match status" value="1"/>
</dbReference>
<dbReference type="Gene3D" id="3.40.1550.20">
    <property type="entry name" value="Transcriptional regulator MraZ domain"/>
    <property type="match status" value="1"/>
</dbReference>
<keyword evidence="2 7" id="KW-0963">Cytoplasm</keyword>
<dbReference type="SUPFAM" id="SSF89447">
    <property type="entry name" value="AbrB/MazE/MraZ-like"/>
    <property type="match status" value="1"/>
</dbReference>
<evidence type="ECO:0000259" key="8">
    <source>
        <dbReference type="PROSITE" id="PS51740"/>
    </source>
</evidence>
<keyword evidence="5 7" id="KW-0238">DNA-binding</keyword>
<protein>
    <recommendedName>
        <fullName evidence="1 7">Transcriptional regulator MraZ</fullName>
    </recommendedName>
</protein>
<dbReference type="Pfam" id="PF02381">
    <property type="entry name" value="MraZ"/>
    <property type="match status" value="2"/>
</dbReference>
<comment type="subunit">
    <text evidence="7">Forms oligomers.</text>
</comment>
<evidence type="ECO:0000256" key="7">
    <source>
        <dbReference type="HAMAP-Rule" id="MF_01008"/>
    </source>
</evidence>
<dbReference type="InterPro" id="IPR035644">
    <property type="entry name" value="MraZ_C"/>
</dbReference>
<gene>
    <name evidence="7" type="primary">mraZ</name>
    <name evidence="9" type="ORF">A3E44_05500</name>
</gene>
<dbReference type="InterPro" id="IPR007159">
    <property type="entry name" value="SpoVT-AbrB_dom"/>
</dbReference>
<dbReference type="GO" id="GO:0005737">
    <property type="term" value="C:cytoplasm"/>
    <property type="evidence" value="ECO:0007669"/>
    <property type="project" value="UniProtKB-UniRule"/>
</dbReference>
<dbReference type="InterPro" id="IPR020603">
    <property type="entry name" value="MraZ_dom"/>
</dbReference>
<dbReference type="Proteomes" id="UP000178603">
    <property type="component" value="Unassembled WGS sequence"/>
</dbReference>
<dbReference type="CDD" id="cd16320">
    <property type="entry name" value="MraZ_N"/>
    <property type="match status" value="1"/>
</dbReference>
<dbReference type="InterPro" id="IPR035642">
    <property type="entry name" value="MraZ_N"/>
</dbReference>
<name>A0A1F8APZ6_9BACT</name>
<dbReference type="CDD" id="cd16321">
    <property type="entry name" value="MraZ_C"/>
    <property type="match status" value="1"/>
</dbReference>
<keyword evidence="6 7" id="KW-0804">Transcription</keyword>
<sequence>MLIGHYFVKLTAKGRLAIPSKFRREIGNKAIVTRFYEKCLVLVGLSRWENLMTKLTNKSEFITEPMRDVERFILGSAFEVDMDSQGRFVVPQVLRGYANIGDEVVFLGLGDRAEIWNKKEWEKRESKIEEFALESLANREEGRKIGD</sequence>